<protein>
    <submittedName>
        <fullName evidence="1">Uncharacterized protein</fullName>
    </submittedName>
</protein>
<accession>A0A1H2U330</accession>
<evidence type="ECO:0000313" key="2">
    <source>
        <dbReference type="Proteomes" id="UP000183454"/>
    </source>
</evidence>
<dbReference type="AlphaFoldDB" id="A0A1H2U330"/>
<dbReference type="RefSeq" id="WP_074666761.1">
    <property type="nucleotide sequence ID" value="NZ_FNNH01000014.1"/>
</dbReference>
<dbReference type="Proteomes" id="UP000183454">
    <property type="component" value="Unassembled WGS sequence"/>
</dbReference>
<sequence length="111" mass="12712">MRSCSFLEVIYGAIETTNGRCDSKIPAIRQTTLRTGAAEKGRFGPRSIKLLQYVLVVYEALSAGYEKAVRKPILRLTPERQLENKANTRLISRALKMALRIQEIYRVYYKS</sequence>
<reference evidence="1 2" key="1">
    <citation type="submission" date="2016-10" db="EMBL/GenBank/DDBJ databases">
        <authorList>
            <person name="de Groot N.N."/>
        </authorList>
    </citation>
    <scope>NUCLEOTIDE SEQUENCE [LARGE SCALE GENOMIC DNA]</scope>
    <source>
        <strain evidence="1 2">Nm110</strain>
    </source>
</reference>
<name>A0A1H2U330_9PROT</name>
<proteinExistence type="predicted"/>
<gene>
    <name evidence="1" type="ORF">SAMN05421882_10149</name>
</gene>
<organism evidence="1 2">
    <name type="scientific">Nitrosomonas communis</name>
    <dbReference type="NCBI Taxonomy" id="44574"/>
    <lineage>
        <taxon>Bacteria</taxon>
        <taxon>Pseudomonadati</taxon>
        <taxon>Pseudomonadota</taxon>
        <taxon>Betaproteobacteria</taxon>
        <taxon>Nitrosomonadales</taxon>
        <taxon>Nitrosomonadaceae</taxon>
        <taxon>Nitrosomonas</taxon>
    </lineage>
</organism>
<dbReference type="EMBL" id="FNNH01000014">
    <property type="protein sequence ID" value="SDW50417.1"/>
    <property type="molecule type" value="Genomic_DNA"/>
</dbReference>
<evidence type="ECO:0000313" key="1">
    <source>
        <dbReference type="EMBL" id="SDW50417.1"/>
    </source>
</evidence>